<evidence type="ECO:0000313" key="2">
    <source>
        <dbReference type="EMBL" id="EXX56004.1"/>
    </source>
</evidence>
<dbReference type="AlphaFoldDB" id="A0A015JM21"/>
<dbReference type="HOGENOM" id="CLU_1372880_0_0_1"/>
<comment type="caution">
    <text evidence="2">The sequence shown here is derived from an EMBL/GenBank/DDBJ whole genome shotgun (WGS) entry which is preliminary data.</text>
</comment>
<accession>A0A015JM21</accession>
<proteinExistence type="predicted"/>
<name>A0A015JM21_RHIIW</name>
<gene>
    <name evidence="2" type="ORF">RirG_220130</name>
</gene>
<feature type="compositionally biased region" description="Low complexity" evidence="1">
    <location>
        <begin position="109"/>
        <end position="125"/>
    </location>
</feature>
<evidence type="ECO:0000256" key="1">
    <source>
        <dbReference type="SAM" id="MobiDB-lite"/>
    </source>
</evidence>
<sequence>MNVVMMLYCYVQIIYTLNSSIKYNTIHCTLNCPILFILLYYLLLFFLSIGSTTHFRFLVSMLSSVSSTRLIEFASIFPKNFELSSSSIKLLESTSSTHFLRLKTISSMSSSESSSDSTEPSRGIPNPNPIPIRTECTSLPLTNFFSSALISVTKLALIHGRLMRRFSASFASISIRLTFSLILIRAVLGARHIAQYQCS</sequence>
<reference evidence="2 3" key="1">
    <citation type="submission" date="2014-02" db="EMBL/GenBank/DDBJ databases">
        <title>Single nucleus genome sequencing reveals high similarity among nuclei of an endomycorrhizal fungus.</title>
        <authorList>
            <person name="Lin K."/>
            <person name="Geurts R."/>
            <person name="Zhang Z."/>
            <person name="Limpens E."/>
            <person name="Saunders D.G."/>
            <person name="Mu D."/>
            <person name="Pang E."/>
            <person name="Cao H."/>
            <person name="Cha H."/>
            <person name="Lin T."/>
            <person name="Zhou Q."/>
            <person name="Shang Y."/>
            <person name="Li Y."/>
            <person name="Ivanov S."/>
            <person name="Sharma T."/>
            <person name="Velzen R.V."/>
            <person name="Ruijter N.D."/>
            <person name="Aanen D.K."/>
            <person name="Win J."/>
            <person name="Kamoun S."/>
            <person name="Bisseling T."/>
            <person name="Huang S."/>
        </authorList>
    </citation>
    <scope>NUCLEOTIDE SEQUENCE [LARGE SCALE GENOMIC DNA]</scope>
    <source>
        <strain evidence="3">DAOM197198w</strain>
    </source>
</reference>
<evidence type="ECO:0000313" key="3">
    <source>
        <dbReference type="Proteomes" id="UP000022910"/>
    </source>
</evidence>
<feature type="region of interest" description="Disordered" evidence="1">
    <location>
        <begin position="109"/>
        <end position="128"/>
    </location>
</feature>
<dbReference type="Proteomes" id="UP000022910">
    <property type="component" value="Unassembled WGS sequence"/>
</dbReference>
<dbReference type="EMBL" id="JEMT01027908">
    <property type="protein sequence ID" value="EXX56004.1"/>
    <property type="molecule type" value="Genomic_DNA"/>
</dbReference>
<organism evidence="2 3">
    <name type="scientific">Rhizophagus irregularis (strain DAOM 197198w)</name>
    <name type="common">Glomus intraradices</name>
    <dbReference type="NCBI Taxonomy" id="1432141"/>
    <lineage>
        <taxon>Eukaryota</taxon>
        <taxon>Fungi</taxon>
        <taxon>Fungi incertae sedis</taxon>
        <taxon>Mucoromycota</taxon>
        <taxon>Glomeromycotina</taxon>
        <taxon>Glomeromycetes</taxon>
        <taxon>Glomerales</taxon>
        <taxon>Glomeraceae</taxon>
        <taxon>Rhizophagus</taxon>
    </lineage>
</organism>
<keyword evidence="3" id="KW-1185">Reference proteome</keyword>
<protein>
    <submittedName>
        <fullName evidence="2">Uncharacterized protein</fullName>
    </submittedName>
</protein>